<evidence type="ECO:0000313" key="3">
    <source>
        <dbReference type="Proteomes" id="UP000828390"/>
    </source>
</evidence>
<dbReference type="Proteomes" id="UP000828390">
    <property type="component" value="Unassembled WGS sequence"/>
</dbReference>
<feature type="region of interest" description="Disordered" evidence="1">
    <location>
        <begin position="1"/>
        <end position="29"/>
    </location>
</feature>
<organism evidence="2 3">
    <name type="scientific">Dreissena polymorpha</name>
    <name type="common">Zebra mussel</name>
    <name type="synonym">Mytilus polymorpha</name>
    <dbReference type="NCBI Taxonomy" id="45954"/>
    <lineage>
        <taxon>Eukaryota</taxon>
        <taxon>Metazoa</taxon>
        <taxon>Spiralia</taxon>
        <taxon>Lophotrochozoa</taxon>
        <taxon>Mollusca</taxon>
        <taxon>Bivalvia</taxon>
        <taxon>Autobranchia</taxon>
        <taxon>Heteroconchia</taxon>
        <taxon>Euheterodonta</taxon>
        <taxon>Imparidentia</taxon>
        <taxon>Neoheterodontei</taxon>
        <taxon>Myida</taxon>
        <taxon>Dreissenoidea</taxon>
        <taxon>Dreissenidae</taxon>
        <taxon>Dreissena</taxon>
    </lineage>
</organism>
<reference evidence="2" key="1">
    <citation type="journal article" date="2019" name="bioRxiv">
        <title>The Genome of the Zebra Mussel, Dreissena polymorpha: A Resource for Invasive Species Research.</title>
        <authorList>
            <person name="McCartney M.A."/>
            <person name="Auch B."/>
            <person name="Kono T."/>
            <person name="Mallez S."/>
            <person name="Zhang Y."/>
            <person name="Obille A."/>
            <person name="Becker A."/>
            <person name="Abrahante J.E."/>
            <person name="Garbe J."/>
            <person name="Badalamenti J.P."/>
            <person name="Herman A."/>
            <person name="Mangelson H."/>
            <person name="Liachko I."/>
            <person name="Sullivan S."/>
            <person name="Sone E.D."/>
            <person name="Koren S."/>
            <person name="Silverstein K.A.T."/>
            <person name="Beckman K.B."/>
            <person name="Gohl D.M."/>
        </authorList>
    </citation>
    <scope>NUCLEOTIDE SEQUENCE</scope>
    <source>
        <strain evidence="2">Duluth1</strain>
        <tissue evidence="2">Whole animal</tissue>
    </source>
</reference>
<keyword evidence="3" id="KW-1185">Reference proteome</keyword>
<evidence type="ECO:0000313" key="2">
    <source>
        <dbReference type="EMBL" id="KAH3883512.1"/>
    </source>
</evidence>
<dbReference type="AlphaFoldDB" id="A0A9D4MYJ0"/>
<comment type="caution">
    <text evidence="2">The sequence shown here is derived from an EMBL/GenBank/DDBJ whole genome shotgun (WGS) entry which is preliminary data.</text>
</comment>
<gene>
    <name evidence="2" type="ORF">DPMN_007470</name>
</gene>
<protein>
    <submittedName>
        <fullName evidence="2">Uncharacterized protein</fullName>
    </submittedName>
</protein>
<accession>A0A9D4MYJ0</accession>
<evidence type="ECO:0000256" key="1">
    <source>
        <dbReference type="SAM" id="MobiDB-lite"/>
    </source>
</evidence>
<proteinExistence type="predicted"/>
<reference evidence="2" key="2">
    <citation type="submission" date="2020-11" db="EMBL/GenBank/DDBJ databases">
        <authorList>
            <person name="McCartney M.A."/>
            <person name="Auch B."/>
            <person name="Kono T."/>
            <person name="Mallez S."/>
            <person name="Becker A."/>
            <person name="Gohl D.M."/>
            <person name="Silverstein K.A.T."/>
            <person name="Koren S."/>
            <person name="Bechman K.B."/>
            <person name="Herman A."/>
            <person name="Abrahante J.E."/>
            <person name="Garbe J."/>
        </authorList>
    </citation>
    <scope>NUCLEOTIDE SEQUENCE</scope>
    <source>
        <strain evidence="2">Duluth1</strain>
        <tissue evidence="2">Whole animal</tissue>
    </source>
</reference>
<dbReference type="EMBL" id="JAIWYP010000001">
    <property type="protein sequence ID" value="KAH3883512.1"/>
    <property type="molecule type" value="Genomic_DNA"/>
</dbReference>
<feature type="region of interest" description="Disordered" evidence="1">
    <location>
        <begin position="51"/>
        <end position="101"/>
    </location>
</feature>
<name>A0A9D4MYJ0_DREPO</name>
<sequence>MNQPTDTGSLKQPTDTGTTNQPTEESSQLSEMAAILKYVIKQLHLLKQTSQNSGGIGFSVNKNNKSAGEDESYDAPIPCKPTSPRRVQEGCASEVPQVVRT</sequence>